<comment type="caution">
    <text evidence="1">The sequence shown here is derived from an EMBL/GenBank/DDBJ whole genome shotgun (WGS) entry which is preliminary data.</text>
</comment>
<reference evidence="1" key="1">
    <citation type="submission" date="2021-02" db="EMBL/GenBank/DDBJ databases">
        <authorList>
            <person name="Dougan E. K."/>
            <person name="Rhodes N."/>
            <person name="Thang M."/>
            <person name="Chan C."/>
        </authorList>
    </citation>
    <scope>NUCLEOTIDE SEQUENCE</scope>
</reference>
<evidence type="ECO:0000313" key="2">
    <source>
        <dbReference type="Proteomes" id="UP000604046"/>
    </source>
</evidence>
<dbReference type="EMBL" id="CAJNDS010002401">
    <property type="protein sequence ID" value="CAE7461041.1"/>
    <property type="molecule type" value="Genomic_DNA"/>
</dbReference>
<proteinExistence type="predicted"/>
<protein>
    <submittedName>
        <fullName evidence="1">Uncharacterized protein</fullName>
    </submittedName>
</protein>
<evidence type="ECO:0000313" key="1">
    <source>
        <dbReference type="EMBL" id="CAE7461041.1"/>
    </source>
</evidence>
<dbReference type="Proteomes" id="UP000604046">
    <property type="component" value="Unassembled WGS sequence"/>
</dbReference>
<accession>A0A812S410</accession>
<sequence length="135" mass="14849">MAFVERRLPALQRVFLNLDASPSGSQSTLRRCRSFSGYTSLELGEVNCESTAEDLPWPDTDDEETVAWVEAQSADTVAPPAEGGIDGLWLTPLARPDDHSEELLDVPDYTPQRTTGFQQGFCYLPSGFTCLPHKG</sequence>
<keyword evidence="2" id="KW-1185">Reference proteome</keyword>
<gene>
    <name evidence="1" type="ORF">SNAT2548_LOCUS25622</name>
</gene>
<dbReference type="AlphaFoldDB" id="A0A812S410"/>
<name>A0A812S410_9DINO</name>
<organism evidence="1 2">
    <name type="scientific">Symbiodinium natans</name>
    <dbReference type="NCBI Taxonomy" id="878477"/>
    <lineage>
        <taxon>Eukaryota</taxon>
        <taxon>Sar</taxon>
        <taxon>Alveolata</taxon>
        <taxon>Dinophyceae</taxon>
        <taxon>Suessiales</taxon>
        <taxon>Symbiodiniaceae</taxon>
        <taxon>Symbiodinium</taxon>
    </lineage>
</organism>